<dbReference type="AlphaFoldDB" id="A0A6I4TTZ1"/>
<proteinExistence type="predicted"/>
<dbReference type="RefSeq" id="WP_161389971.1">
    <property type="nucleotide sequence ID" value="NZ_JBHSCP010000001.1"/>
</dbReference>
<evidence type="ECO:0000256" key="5">
    <source>
        <dbReference type="ARBA" id="ARBA00023136"/>
    </source>
</evidence>
<dbReference type="PANTHER" id="PTHR42709:SF6">
    <property type="entry name" value="UNDECAPRENYL PHOSPHATE TRANSPORTER A"/>
    <property type="match status" value="1"/>
</dbReference>
<keyword evidence="4 6" id="KW-1133">Transmembrane helix</keyword>
<evidence type="ECO:0000256" key="4">
    <source>
        <dbReference type="ARBA" id="ARBA00022989"/>
    </source>
</evidence>
<dbReference type="GO" id="GO:0005886">
    <property type="term" value="C:plasma membrane"/>
    <property type="evidence" value="ECO:0007669"/>
    <property type="project" value="UniProtKB-SubCell"/>
</dbReference>
<evidence type="ECO:0000313" key="9">
    <source>
        <dbReference type="Proteomes" id="UP000469430"/>
    </source>
</evidence>
<organism evidence="8 9">
    <name type="scientific">Croceibacterium xixiisoli</name>
    <dbReference type="NCBI Taxonomy" id="1476466"/>
    <lineage>
        <taxon>Bacteria</taxon>
        <taxon>Pseudomonadati</taxon>
        <taxon>Pseudomonadota</taxon>
        <taxon>Alphaproteobacteria</taxon>
        <taxon>Sphingomonadales</taxon>
        <taxon>Erythrobacteraceae</taxon>
        <taxon>Croceibacterium</taxon>
    </lineage>
</organism>
<evidence type="ECO:0000256" key="6">
    <source>
        <dbReference type="SAM" id="Phobius"/>
    </source>
</evidence>
<keyword evidence="5 6" id="KW-0472">Membrane</keyword>
<feature type="transmembrane region" description="Helical" evidence="6">
    <location>
        <begin position="140"/>
        <end position="162"/>
    </location>
</feature>
<evidence type="ECO:0000259" key="7">
    <source>
        <dbReference type="Pfam" id="PF09335"/>
    </source>
</evidence>
<keyword evidence="2" id="KW-1003">Cell membrane</keyword>
<protein>
    <submittedName>
        <fullName evidence="8">DedA family protein</fullName>
    </submittedName>
</protein>
<feature type="transmembrane region" description="Helical" evidence="6">
    <location>
        <begin position="169"/>
        <end position="190"/>
    </location>
</feature>
<comment type="subcellular location">
    <subcellularLocation>
        <location evidence="1">Cell membrane</location>
        <topology evidence="1">Multi-pass membrane protein</topology>
    </subcellularLocation>
</comment>
<dbReference type="Proteomes" id="UP000469430">
    <property type="component" value="Unassembled WGS sequence"/>
</dbReference>
<keyword evidence="9" id="KW-1185">Reference proteome</keyword>
<sequence length="204" mass="22126">MFDWVAEMVEKTGYWGIALLALLENIFPPIPSELIMPLAGFKSAQGALSLPLAIAAGTAGSVGGALFWYAVGRRLGQAGVQRFAERHGRWLTMTPADLEQAEGWFARHGHMAVLLGRLIPAIRSAISFPAGIAAMPLPAFLALSALGTGAWTSLLMLAGYWLEGQYDRVAAFLNPVSNVVVGLLLAWYLWRVVRFKPESTDTRD</sequence>
<dbReference type="Pfam" id="PF09335">
    <property type="entry name" value="VTT_dom"/>
    <property type="match status" value="1"/>
</dbReference>
<feature type="transmembrane region" description="Helical" evidence="6">
    <location>
        <begin position="12"/>
        <end position="30"/>
    </location>
</feature>
<evidence type="ECO:0000313" key="8">
    <source>
        <dbReference type="EMBL" id="MXO98317.1"/>
    </source>
</evidence>
<evidence type="ECO:0000256" key="3">
    <source>
        <dbReference type="ARBA" id="ARBA00022692"/>
    </source>
</evidence>
<dbReference type="EMBL" id="WTYJ01000001">
    <property type="protein sequence ID" value="MXO98317.1"/>
    <property type="molecule type" value="Genomic_DNA"/>
</dbReference>
<name>A0A6I4TTZ1_9SPHN</name>
<keyword evidence="3 6" id="KW-0812">Transmembrane</keyword>
<comment type="caution">
    <text evidence="8">The sequence shown here is derived from an EMBL/GenBank/DDBJ whole genome shotgun (WGS) entry which is preliminary data.</text>
</comment>
<accession>A0A6I4TTZ1</accession>
<dbReference type="InterPro" id="IPR051311">
    <property type="entry name" value="DedA_domain"/>
</dbReference>
<dbReference type="OrthoDB" id="9813426at2"/>
<feature type="transmembrane region" description="Helical" evidence="6">
    <location>
        <begin position="50"/>
        <end position="71"/>
    </location>
</feature>
<feature type="transmembrane region" description="Helical" evidence="6">
    <location>
        <begin position="114"/>
        <end position="134"/>
    </location>
</feature>
<evidence type="ECO:0000256" key="2">
    <source>
        <dbReference type="ARBA" id="ARBA00022475"/>
    </source>
</evidence>
<dbReference type="InterPro" id="IPR032816">
    <property type="entry name" value="VTT_dom"/>
</dbReference>
<feature type="domain" description="VTT" evidence="7">
    <location>
        <begin position="30"/>
        <end position="160"/>
    </location>
</feature>
<dbReference type="PANTHER" id="PTHR42709">
    <property type="entry name" value="ALKALINE PHOSPHATASE LIKE PROTEIN"/>
    <property type="match status" value="1"/>
</dbReference>
<evidence type="ECO:0000256" key="1">
    <source>
        <dbReference type="ARBA" id="ARBA00004651"/>
    </source>
</evidence>
<reference evidence="8 9" key="1">
    <citation type="submission" date="2019-12" db="EMBL/GenBank/DDBJ databases">
        <title>Genomic-based taxomic classification of the family Erythrobacteraceae.</title>
        <authorList>
            <person name="Xu L."/>
        </authorList>
    </citation>
    <scope>NUCLEOTIDE SEQUENCE [LARGE SCALE GENOMIC DNA]</scope>
    <source>
        <strain evidence="8 9">S36</strain>
    </source>
</reference>
<gene>
    <name evidence="8" type="ORF">GRI97_04880</name>
</gene>